<evidence type="ECO:0000256" key="10">
    <source>
        <dbReference type="NCBIfam" id="TIGR01397"/>
    </source>
</evidence>
<dbReference type="NCBIfam" id="TIGR01397">
    <property type="entry name" value="fliM_switch"/>
    <property type="match status" value="1"/>
</dbReference>
<keyword evidence="4 11" id="KW-0145">Chemotaxis</keyword>
<protein>
    <recommendedName>
        <fullName evidence="2 10">Flagellar motor switch protein FliM</fullName>
    </recommendedName>
</protein>
<dbReference type="KEGG" id="zpl:ZBT109_1594"/>
<evidence type="ECO:0000256" key="4">
    <source>
        <dbReference type="ARBA" id="ARBA00022500"/>
    </source>
</evidence>
<dbReference type="GO" id="GO:0071978">
    <property type="term" value="P:bacterial-type flagellum-dependent swarming motility"/>
    <property type="evidence" value="ECO:0007669"/>
    <property type="project" value="TreeGrafter"/>
</dbReference>
<keyword evidence="6 11" id="KW-0283">Flagellar rotation</keyword>
<evidence type="ECO:0000256" key="7">
    <source>
        <dbReference type="ARBA" id="ARBA00023136"/>
    </source>
</evidence>
<dbReference type="STRING" id="1123510.GCA_000620025_02507"/>
<gene>
    <name evidence="15" type="ORF">ZBT109_1594</name>
</gene>
<comment type="function">
    <text evidence="9 11">FliM is one of three proteins (FliG, FliN, FliM) that forms the rotor-mounted switch complex (C ring), located at the base of the basal body. This complex interacts with the CheY and CheZ chemotaxis proteins, in addition to contacting components of the motor that determine the direction of flagellar rotation.</text>
</comment>
<dbReference type="PANTHER" id="PTHR30034:SF3">
    <property type="entry name" value="FLAGELLAR MOTOR SWITCH PROTEIN FLIM"/>
    <property type="match status" value="1"/>
</dbReference>
<keyword evidence="7 11" id="KW-0472">Membrane</keyword>
<dbReference type="InterPro" id="IPR036429">
    <property type="entry name" value="SpoA-like_sf"/>
</dbReference>
<dbReference type="PANTHER" id="PTHR30034">
    <property type="entry name" value="FLAGELLAR MOTOR SWITCH PROTEIN FLIM"/>
    <property type="match status" value="1"/>
</dbReference>
<feature type="region of interest" description="Disordered" evidence="13">
    <location>
        <begin position="336"/>
        <end position="356"/>
    </location>
</feature>
<dbReference type="GO" id="GO:0005886">
    <property type="term" value="C:plasma membrane"/>
    <property type="evidence" value="ECO:0007669"/>
    <property type="project" value="UniProtKB-SubCell"/>
</dbReference>
<proteinExistence type="inferred from homology"/>
<keyword evidence="15" id="KW-0282">Flagellum</keyword>
<dbReference type="AlphaFoldDB" id="A0A348HFE9"/>
<dbReference type="Pfam" id="PF01052">
    <property type="entry name" value="FliMN_C"/>
    <property type="match status" value="1"/>
</dbReference>
<dbReference type="RefSeq" id="WP_084261844.1">
    <property type="nucleotide sequence ID" value="NZ_AP018933.1"/>
</dbReference>
<name>A0A348HFE9_9GAMM</name>
<organism evidence="15 16">
    <name type="scientific">Zymobacter palmae</name>
    <dbReference type="NCBI Taxonomy" id="33074"/>
    <lineage>
        <taxon>Bacteria</taxon>
        <taxon>Pseudomonadati</taxon>
        <taxon>Pseudomonadota</taxon>
        <taxon>Gammaproteobacteria</taxon>
        <taxon>Oceanospirillales</taxon>
        <taxon>Halomonadaceae</taxon>
        <taxon>Zymobacter group</taxon>
        <taxon>Zymobacter</taxon>
    </lineage>
</organism>
<dbReference type="GO" id="GO:0009425">
    <property type="term" value="C:bacterial-type flagellum basal body"/>
    <property type="evidence" value="ECO:0007669"/>
    <property type="project" value="UniProtKB-SubCell"/>
</dbReference>
<keyword evidence="5 11" id="KW-0997">Cell inner membrane</keyword>
<accession>A0A348HFE9</accession>
<dbReference type="EMBL" id="AP018933">
    <property type="protein sequence ID" value="BBG30351.1"/>
    <property type="molecule type" value="Genomic_DNA"/>
</dbReference>
<dbReference type="CDD" id="cd17908">
    <property type="entry name" value="FliM"/>
    <property type="match status" value="1"/>
</dbReference>
<evidence type="ECO:0000256" key="9">
    <source>
        <dbReference type="ARBA" id="ARBA00025044"/>
    </source>
</evidence>
<comment type="similarity">
    <text evidence="1 11">Belongs to the FliM family.</text>
</comment>
<dbReference type="GO" id="GO:0050918">
    <property type="term" value="P:positive chemotaxis"/>
    <property type="evidence" value="ECO:0007669"/>
    <property type="project" value="TreeGrafter"/>
</dbReference>
<dbReference type="Gene3D" id="3.40.1550.10">
    <property type="entry name" value="CheC-like"/>
    <property type="match status" value="1"/>
</dbReference>
<evidence type="ECO:0000256" key="3">
    <source>
        <dbReference type="ARBA" id="ARBA00022475"/>
    </source>
</evidence>
<evidence type="ECO:0000259" key="14">
    <source>
        <dbReference type="Pfam" id="PF01052"/>
    </source>
</evidence>
<evidence type="ECO:0000256" key="12">
    <source>
        <dbReference type="SAM" id="Coils"/>
    </source>
</evidence>
<evidence type="ECO:0000256" key="5">
    <source>
        <dbReference type="ARBA" id="ARBA00022519"/>
    </source>
</evidence>
<dbReference type="InterPro" id="IPR001689">
    <property type="entry name" value="Flag_FliM"/>
</dbReference>
<evidence type="ECO:0000313" key="16">
    <source>
        <dbReference type="Proteomes" id="UP000267342"/>
    </source>
</evidence>
<evidence type="ECO:0000256" key="13">
    <source>
        <dbReference type="SAM" id="MobiDB-lite"/>
    </source>
</evidence>
<keyword evidence="15" id="KW-0966">Cell projection</keyword>
<sequence>MNDDLLSQEEIDALLNDVSGEEKSNSNEPERFNGKLIRRFDPSTQQRTIRTRLQDMDTINESFARRLRLTLEDLLRRGGDISVKPQQLIQLKKYSDFTRSLPVPSSINLISMAPLVGNTVIVFPPELILMTVDSLFGGDGRLALRAEGRDFTRTEQRIINRIVESVLETYQEAWEGFFPITPTHQRSETQARFANIVDTPSELVVDSIFRLEFGNFECDFHICMPYSMIEPISGSNTNNEDEQARLKRLSQEVTQSDVELVAHFVDIETTIGRLMNLREGDILPIELPTDISVEVDGVAVMTSEYGTIEDRKALRVNHLIDHHAPAGEDLAHLGGRKRKAKGERLSSIVEKDSIHE</sequence>
<dbReference type="OrthoDB" id="9806941at2"/>
<dbReference type="SUPFAM" id="SSF103039">
    <property type="entry name" value="CheC-like"/>
    <property type="match status" value="1"/>
</dbReference>
<dbReference type="PRINTS" id="PR00955">
    <property type="entry name" value="FLGMOTORFLIM"/>
</dbReference>
<evidence type="ECO:0000256" key="1">
    <source>
        <dbReference type="ARBA" id="ARBA00011049"/>
    </source>
</evidence>
<feature type="coiled-coil region" evidence="12">
    <location>
        <begin position="232"/>
        <end position="259"/>
    </location>
</feature>
<dbReference type="InterPro" id="IPR001543">
    <property type="entry name" value="FliN-like_C"/>
</dbReference>
<feature type="domain" description="Flagellar motor switch protein FliN-like C-terminal" evidence="14">
    <location>
        <begin position="252"/>
        <end position="320"/>
    </location>
</feature>
<dbReference type="Proteomes" id="UP000267342">
    <property type="component" value="Chromosome"/>
</dbReference>
<dbReference type="GO" id="GO:0003774">
    <property type="term" value="F:cytoskeletal motor activity"/>
    <property type="evidence" value="ECO:0007669"/>
    <property type="project" value="InterPro"/>
</dbReference>
<comment type="subcellular location">
    <subcellularLocation>
        <location evidence="11">Cell inner membrane</location>
        <topology evidence="11">Peripheral membrane protein</topology>
    </subcellularLocation>
    <subcellularLocation>
        <location evidence="11">Bacterial flagellum basal body</location>
    </subcellularLocation>
</comment>
<dbReference type="Gene3D" id="2.30.330.10">
    <property type="entry name" value="SpoA-like"/>
    <property type="match status" value="1"/>
</dbReference>
<dbReference type="InterPro" id="IPR028976">
    <property type="entry name" value="CheC-like_sf"/>
</dbReference>
<dbReference type="PIRSF" id="PIRSF002888">
    <property type="entry name" value="FliM"/>
    <property type="match status" value="1"/>
</dbReference>
<keyword evidence="8 11" id="KW-0975">Bacterial flagellum</keyword>
<keyword evidence="12" id="KW-0175">Coiled coil</keyword>
<reference evidence="15 16" key="1">
    <citation type="submission" date="2018-09" db="EMBL/GenBank/DDBJ databases">
        <title>Zymobacter palmae IAM14233 (=T109) whole genome analysis.</title>
        <authorList>
            <person name="Yanase H."/>
        </authorList>
    </citation>
    <scope>NUCLEOTIDE SEQUENCE [LARGE SCALE GENOMIC DNA]</scope>
    <source>
        <strain evidence="15 16">IAM14233</strain>
    </source>
</reference>
<evidence type="ECO:0000313" key="15">
    <source>
        <dbReference type="EMBL" id="BBG30351.1"/>
    </source>
</evidence>
<evidence type="ECO:0000256" key="2">
    <source>
        <dbReference type="ARBA" id="ARBA00021898"/>
    </source>
</evidence>
<keyword evidence="15" id="KW-0969">Cilium</keyword>
<dbReference type="SUPFAM" id="SSF101801">
    <property type="entry name" value="Surface presentation of antigens (SPOA)"/>
    <property type="match status" value="1"/>
</dbReference>
<dbReference type="Pfam" id="PF02154">
    <property type="entry name" value="FliM"/>
    <property type="match status" value="1"/>
</dbReference>
<evidence type="ECO:0000256" key="6">
    <source>
        <dbReference type="ARBA" id="ARBA00022779"/>
    </source>
</evidence>
<keyword evidence="3 11" id="KW-1003">Cell membrane</keyword>
<evidence type="ECO:0000256" key="8">
    <source>
        <dbReference type="ARBA" id="ARBA00023143"/>
    </source>
</evidence>
<evidence type="ECO:0000256" key="11">
    <source>
        <dbReference type="PIRNR" id="PIRNR002888"/>
    </source>
</evidence>
<keyword evidence="16" id="KW-1185">Reference proteome</keyword>